<keyword evidence="1 4" id="KW-0349">Heme</keyword>
<dbReference type="PANTHER" id="PTHR10720:SF0">
    <property type="entry name" value="HEME OXYGENASE"/>
    <property type="match status" value="1"/>
</dbReference>
<dbReference type="CTD" id="41407"/>
<dbReference type="GO" id="GO:0046872">
    <property type="term" value="F:metal ion binding"/>
    <property type="evidence" value="ECO:0007669"/>
    <property type="project" value="UniProtKB-UniRule"/>
</dbReference>
<name>A0A8B7NC30_HYAAZ</name>
<dbReference type="KEGG" id="hazt:108668444"/>
<dbReference type="EC" id="1.14.14.18" evidence="4"/>
<dbReference type="GO" id="GO:0004392">
    <property type="term" value="F:heme oxygenase (decyclizing) activity"/>
    <property type="evidence" value="ECO:0007669"/>
    <property type="project" value="UniProtKB-UniRule"/>
</dbReference>
<keyword evidence="2 4" id="KW-0479">Metal-binding</keyword>
<evidence type="ECO:0000256" key="5">
    <source>
        <dbReference type="PIRSR" id="PIRSR000343-1"/>
    </source>
</evidence>
<keyword evidence="8" id="KW-1185">Reference proteome</keyword>
<dbReference type="Pfam" id="PF01126">
    <property type="entry name" value="Heme_oxygenase"/>
    <property type="match status" value="1"/>
</dbReference>
<evidence type="ECO:0000256" key="1">
    <source>
        <dbReference type="ARBA" id="ARBA00022617"/>
    </source>
</evidence>
<dbReference type="Proteomes" id="UP000694843">
    <property type="component" value="Unplaced"/>
</dbReference>
<evidence type="ECO:0000313" key="8">
    <source>
        <dbReference type="Proteomes" id="UP000694843"/>
    </source>
</evidence>
<dbReference type="InterPro" id="IPR016084">
    <property type="entry name" value="Haem_Oase-like_multi-hlx"/>
</dbReference>
<keyword evidence="3 4" id="KW-0408">Iron</keyword>
<dbReference type="OrthoDB" id="652091at2759"/>
<gene>
    <name evidence="9" type="primary">LOC108668444</name>
</gene>
<dbReference type="RefSeq" id="XP_018011158.1">
    <property type="nucleotide sequence ID" value="XM_018155669.2"/>
</dbReference>
<dbReference type="PIRSF" id="PIRSF000343">
    <property type="entry name" value="Haem_Oase"/>
    <property type="match status" value="1"/>
</dbReference>
<dbReference type="SUPFAM" id="SSF48613">
    <property type="entry name" value="Heme oxygenase-like"/>
    <property type="match status" value="1"/>
</dbReference>
<evidence type="ECO:0000256" key="6">
    <source>
        <dbReference type="PIRSR" id="PIRSR000343-2"/>
    </source>
</evidence>
<protein>
    <recommendedName>
        <fullName evidence="4">Heme oxygenase</fullName>
        <ecNumber evidence="4">1.14.14.18</ecNumber>
    </recommendedName>
</protein>
<evidence type="ECO:0000256" key="3">
    <source>
        <dbReference type="ARBA" id="ARBA00023004"/>
    </source>
</evidence>
<feature type="transmembrane region" description="Helical" evidence="7">
    <location>
        <begin position="229"/>
        <end position="250"/>
    </location>
</feature>
<comment type="similarity">
    <text evidence="4">Belongs to the heme oxygenase family.</text>
</comment>
<comment type="catalytic activity">
    <reaction evidence="4">
        <text>heme b + 3 reduced [NADPH--hemoprotein reductase] + 3 O2 = biliverdin IXalpha + CO + Fe(2+) + 3 oxidized [NADPH--hemoprotein reductase] + 3 H2O + H(+)</text>
        <dbReference type="Rhea" id="RHEA:21764"/>
        <dbReference type="Rhea" id="RHEA-COMP:11964"/>
        <dbReference type="Rhea" id="RHEA-COMP:11965"/>
        <dbReference type="ChEBI" id="CHEBI:15377"/>
        <dbReference type="ChEBI" id="CHEBI:15378"/>
        <dbReference type="ChEBI" id="CHEBI:15379"/>
        <dbReference type="ChEBI" id="CHEBI:17245"/>
        <dbReference type="ChEBI" id="CHEBI:29033"/>
        <dbReference type="ChEBI" id="CHEBI:57618"/>
        <dbReference type="ChEBI" id="CHEBI:57991"/>
        <dbReference type="ChEBI" id="CHEBI:58210"/>
        <dbReference type="ChEBI" id="CHEBI:60344"/>
        <dbReference type="EC" id="1.14.14.18"/>
    </reaction>
</comment>
<feature type="binding site" evidence="5">
    <location>
        <position position="21"/>
    </location>
    <ligand>
        <name>heme b</name>
        <dbReference type="ChEBI" id="CHEBI:60344"/>
    </ligand>
</feature>
<keyword evidence="7" id="KW-1133">Transmembrane helix</keyword>
<feature type="binding site" description="axial binding residue" evidence="6">
    <location>
        <position position="28"/>
    </location>
    <ligand>
        <name>heme b</name>
        <dbReference type="ChEBI" id="CHEBI:60344"/>
    </ligand>
    <ligandPart>
        <name>Fe</name>
        <dbReference type="ChEBI" id="CHEBI:18248"/>
    </ligandPart>
</feature>
<proteinExistence type="inferred from homology"/>
<dbReference type="InterPro" id="IPR016053">
    <property type="entry name" value="Haem_Oase-like"/>
</dbReference>
<dbReference type="GO" id="GO:0006788">
    <property type="term" value="P:heme oxidation"/>
    <property type="evidence" value="ECO:0007669"/>
    <property type="project" value="UniProtKB-UniRule"/>
</dbReference>
<dbReference type="PRINTS" id="PR00088">
    <property type="entry name" value="HAEMOXYGNASE"/>
</dbReference>
<dbReference type="InterPro" id="IPR002051">
    <property type="entry name" value="Haem_Oase"/>
</dbReference>
<sequence>MASKHREVQNSDDVLFTKQMREATREVHSLSDALINAKLGIAMGSNDVWAEGLLVFYEVFKQLEETMDQHPEVELSQFDIDGIRRTHLFEKDLEYYLGKDWSKNYTIRPSVQEYKDHLKHLKSTEPVLLLAYAYHMYMGLLSGGQILRKKRALLSRLKFNPKASYEGLAVTEVTSMPVFKMKKLIADKMNNIALGLDEETREKLVAESKRVFEFNDKVVRSIEGTSSVALWKILKLSGFSILIGISAYLIKRIWLGALK</sequence>
<evidence type="ECO:0000313" key="9">
    <source>
        <dbReference type="RefSeq" id="XP_018011158.1"/>
    </source>
</evidence>
<reference evidence="9" key="1">
    <citation type="submission" date="2025-08" db="UniProtKB">
        <authorList>
            <consortium name="RefSeq"/>
        </authorList>
    </citation>
    <scope>IDENTIFICATION</scope>
    <source>
        <tissue evidence="9">Whole organism</tissue>
    </source>
</reference>
<keyword evidence="7" id="KW-0812">Transmembrane</keyword>
<evidence type="ECO:0000256" key="2">
    <source>
        <dbReference type="ARBA" id="ARBA00022723"/>
    </source>
</evidence>
<dbReference type="Gene3D" id="1.20.910.10">
    <property type="entry name" value="Heme oxygenase-like"/>
    <property type="match status" value="1"/>
</dbReference>
<dbReference type="PANTHER" id="PTHR10720">
    <property type="entry name" value="HEME OXYGENASE"/>
    <property type="match status" value="1"/>
</dbReference>
<dbReference type="AlphaFoldDB" id="A0A8B7NC30"/>
<evidence type="ECO:0000256" key="4">
    <source>
        <dbReference type="PIRNR" id="PIRNR000343"/>
    </source>
</evidence>
<feature type="binding site" evidence="5">
    <location>
        <position position="134"/>
    </location>
    <ligand>
        <name>heme b</name>
        <dbReference type="ChEBI" id="CHEBI:60344"/>
    </ligand>
</feature>
<dbReference type="CDD" id="cd19165">
    <property type="entry name" value="HemeO"/>
    <property type="match status" value="1"/>
</dbReference>
<dbReference type="OMA" id="HYLGENW"/>
<dbReference type="GeneID" id="108668444"/>
<evidence type="ECO:0000256" key="7">
    <source>
        <dbReference type="SAM" id="Phobius"/>
    </source>
</evidence>
<accession>A0A8B7NC30</accession>
<keyword evidence="7" id="KW-0472">Membrane</keyword>
<organism evidence="8 9">
    <name type="scientific">Hyalella azteca</name>
    <name type="common">Amphipod</name>
    <dbReference type="NCBI Taxonomy" id="294128"/>
    <lineage>
        <taxon>Eukaryota</taxon>
        <taxon>Metazoa</taxon>
        <taxon>Ecdysozoa</taxon>
        <taxon>Arthropoda</taxon>
        <taxon>Crustacea</taxon>
        <taxon>Multicrustacea</taxon>
        <taxon>Malacostraca</taxon>
        <taxon>Eumalacostraca</taxon>
        <taxon>Peracarida</taxon>
        <taxon>Amphipoda</taxon>
        <taxon>Senticaudata</taxon>
        <taxon>Talitrida</taxon>
        <taxon>Talitroidea</taxon>
        <taxon>Hyalellidae</taxon>
        <taxon>Hyalella</taxon>
    </lineage>
</organism>